<evidence type="ECO:0000256" key="1">
    <source>
        <dbReference type="ARBA" id="ARBA00005953"/>
    </source>
</evidence>
<dbReference type="Proteomes" id="UP000014115">
    <property type="component" value="Unassembled WGS sequence"/>
</dbReference>
<sequence length="144" mass="16523">MSTSPANSSRTVSLTINVPFFDVDAMEVVWHGHYVKYLEMARSKLLRSFDYDYPEMRAHGHMWPIVDMRLKYVASARYGDDIEVTASLMEWQNRLKIDYRIVHKASGKVLTKAHTIQVAVAIESGEMCFESPVILFKKLGEPQP</sequence>
<organism evidence="3 4">
    <name type="scientific">Idiomarina xiamenensis 10-D-4</name>
    <dbReference type="NCBI Taxonomy" id="740709"/>
    <lineage>
        <taxon>Bacteria</taxon>
        <taxon>Pseudomonadati</taxon>
        <taxon>Pseudomonadota</taxon>
        <taxon>Gammaproteobacteria</taxon>
        <taxon>Alteromonadales</taxon>
        <taxon>Idiomarinaceae</taxon>
        <taxon>Idiomarina</taxon>
    </lineage>
</organism>
<evidence type="ECO:0000313" key="3">
    <source>
        <dbReference type="EMBL" id="EKE83420.1"/>
    </source>
</evidence>
<dbReference type="AlphaFoldDB" id="K2L0H4"/>
<dbReference type="InterPro" id="IPR050563">
    <property type="entry name" value="4-hydroxybenzoyl-CoA_TE"/>
</dbReference>
<dbReference type="eggNOG" id="COG0824">
    <property type="taxonomic scope" value="Bacteria"/>
</dbReference>
<reference evidence="3 4" key="1">
    <citation type="journal article" date="2012" name="J. Bacteriol.">
        <title>Genome Sequence of Idiomarina xiamenensis Type Strain 10-D-4.</title>
        <authorList>
            <person name="Lai Q."/>
            <person name="Wang L."/>
            <person name="Wang W."/>
            <person name="Shao Z."/>
        </authorList>
    </citation>
    <scope>NUCLEOTIDE SEQUENCE [LARGE SCALE GENOMIC DNA]</scope>
    <source>
        <strain evidence="3 4">10-D-4</strain>
    </source>
</reference>
<dbReference type="OrthoDB" id="9800856at2"/>
<proteinExistence type="inferred from homology"/>
<keyword evidence="4" id="KW-1185">Reference proteome</keyword>
<keyword evidence="2" id="KW-0378">Hydrolase</keyword>
<dbReference type="PATRIC" id="fig|740709.3.peg.1693"/>
<dbReference type="STRING" id="740709.A10D4_08362"/>
<accession>K2L0H4</accession>
<evidence type="ECO:0000256" key="2">
    <source>
        <dbReference type="ARBA" id="ARBA00022801"/>
    </source>
</evidence>
<gene>
    <name evidence="3" type="ORF">A10D4_08362</name>
</gene>
<dbReference type="PANTHER" id="PTHR31793:SF27">
    <property type="entry name" value="NOVEL THIOESTERASE SUPERFAMILY DOMAIN AND SAPOSIN A-TYPE DOMAIN CONTAINING PROTEIN (0610012H03RIK)"/>
    <property type="match status" value="1"/>
</dbReference>
<dbReference type="GO" id="GO:0047617">
    <property type="term" value="F:fatty acyl-CoA hydrolase activity"/>
    <property type="evidence" value="ECO:0007669"/>
    <property type="project" value="TreeGrafter"/>
</dbReference>
<comment type="caution">
    <text evidence="3">The sequence shown here is derived from an EMBL/GenBank/DDBJ whole genome shotgun (WGS) entry which is preliminary data.</text>
</comment>
<dbReference type="RefSeq" id="WP_008488913.1">
    <property type="nucleotide sequence ID" value="NZ_AMRG01000009.1"/>
</dbReference>
<dbReference type="Gene3D" id="3.10.129.10">
    <property type="entry name" value="Hotdog Thioesterase"/>
    <property type="match status" value="1"/>
</dbReference>
<dbReference type="InterPro" id="IPR006684">
    <property type="entry name" value="YbgC/YbaW"/>
</dbReference>
<evidence type="ECO:0000313" key="4">
    <source>
        <dbReference type="Proteomes" id="UP000014115"/>
    </source>
</evidence>
<name>K2L0H4_9GAMM</name>
<dbReference type="PANTHER" id="PTHR31793">
    <property type="entry name" value="4-HYDROXYBENZOYL-COA THIOESTERASE FAMILY MEMBER"/>
    <property type="match status" value="1"/>
</dbReference>
<dbReference type="Pfam" id="PF13279">
    <property type="entry name" value="4HBT_2"/>
    <property type="match status" value="1"/>
</dbReference>
<dbReference type="EMBL" id="AMRG01000009">
    <property type="protein sequence ID" value="EKE83420.1"/>
    <property type="molecule type" value="Genomic_DNA"/>
</dbReference>
<dbReference type="PIRSF" id="PIRSF003230">
    <property type="entry name" value="YbgC"/>
    <property type="match status" value="1"/>
</dbReference>
<comment type="similarity">
    <text evidence="1">Belongs to the 4-hydroxybenzoyl-CoA thioesterase family.</text>
</comment>
<dbReference type="CDD" id="cd00586">
    <property type="entry name" value="4HBT"/>
    <property type="match status" value="1"/>
</dbReference>
<protein>
    <submittedName>
        <fullName evidence="3">Thioesterase</fullName>
    </submittedName>
</protein>
<dbReference type="SUPFAM" id="SSF54637">
    <property type="entry name" value="Thioesterase/thiol ester dehydrase-isomerase"/>
    <property type="match status" value="1"/>
</dbReference>
<dbReference type="InterPro" id="IPR029069">
    <property type="entry name" value="HotDog_dom_sf"/>
</dbReference>